<feature type="transmembrane region" description="Helical" evidence="6">
    <location>
        <begin position="210"/>
        <end position="236"/>
    </location>
</feature>
<dbReference type="OrthoDB" id="9806785at2"/>
<dbReference type="Proteomes" id="UP000317093">
    <property type="component" value="Chromosome"/>
</dbReference>
<dbReference type="Gene3D" id="1.20.1530.20">
    <property type="match status" value="1"/>
</dbReference>
<accession>A0A518AYD6</accession>
<dbReference type="GO" id="GO:0016020">
    <property type="term" value="C:membrane"/>
    <property type="evidence" value="ECO:0007669"/>
    <property type="project" value="UniProtKB-SubCell"/>
</dbReference>
<dbReference type="Pfam" id="PF01758">
    <property type="entry name" value="SBF"/>
    <property type="match status" value="1"/>
</dbReference>
<dbReference type="PANTHER" id="PTHR10361">
    <property type="entry name" value="SODIUM-BILE ACID COTRANSPORTER"/>
    <property type="match status" value="1"/>
</dbReference>
<evidence type="ECO:0000256" key="2">
    <source>
        <dbReference type="ARBA" id="ARBA00022692"/>
    </source>
</evidence>
<evidence type="ECO:0000256" key="3">
    <source>
        <dbReference type="ARBA" id="ARBA00022989"/>
    </source>
</evidence>
<evidence type="ECO:0000256" key="1">
    <source>
        <dbReference type="ARBA" id="ARBA00004141"/>
    </source>
</evidence>
<feature type="transmembrane region" description="Helical" evidence="6">
    <location>
        <begin position="31"/>
        <end position="48"/>
    </location>
</feature>
<evidence type="ECO:0000256" key="5">
    <source>
        <dbReference type="SAM" id="MobiDB-lite"/>
    </source>
</evidence>
<feature type="region of interest" description="Disordered" evidence="5">
    <location>
        <begin position="300"/>
        <end position="323"/>
    </location>
</feature>
<protein>
    <submittedName>
        <fullName evidence="7">Sodium Bile acid symporter family protein</fullName>
    </submittedName>
</protein>
<feature type="transmembrane region" description="Helical" evidence="6">
    <location>
        <begin position="154"/>
        <end position="173"/>
    </location>
</feature>
<dbReference type="InterPro" id="IPR002657">
    <property type="entry name" value="BilAc:Na_symport/Acr3"/>
</dbReference>
<sequence>MIKKYLLAWLALLALLALLWPAEMRPHPRLIQGLVVVAMLAIGSLLPRDELQQVLKRWPTVLGGTLAQYLTMPLLANLFGRLFNLGPDMLLGVVLVGCVPGAMASNVLTMLARGNVSYSISLTTCSTLLSPLFVPLAIYLSVGEQSNVGPILDSFWQLLGMVVAPVVIGHLASRQWPRLALTAERLAPPIANIAILLVIAMVIARNQGSIFGITPALVATLAAINFLGYLLGYAIGKRMGLDEAMRRALTLEIGMQNSGVGAALALLLFENRPDVAIPPVFYMIGCMVTGTILARWWGQSSPNTAEPTEEDETETLRETDRQA</sequence>
<keyword evidence="3 6" id="KW-1133">Transmembrane helix</keyword>
<feature type="transmembrane region" description="Helical" evidence="6">
    <location>
        <begin position="120"/>
        <end position="142"/>
    </location>
</feature>
<keyword evidence="2 6" id="KW-0812">Transmembrane</keyword>
<evidence type="ECO:0000313" key="8">
    <source>
        <dbReference type="Proteomes" id="UP000317093"/>
    </source>
</evidence>
<keyword evidence="8" id="KW-1185">Reference proteome</keyword>
<reference evidence="7 8" key="1">
    <citation type="submission" date="2019-02" db="EMBL/GenBank/DDBJ databases">
        <title>Deep-cultivation of Planctomycetes and their phenomic and genomic characterization uncovers novel biology.</title>
        <authorList>
            <person name="Wiegand S."/>
            <person name="Jogler M."/>
            <person name="Boedeker C."/>
            <person name="Pinto D."/>
            <person name="Vollmers J."/>
            <person name="Rivas-Marin E."/>
            <person name="Kohn T."/>
            <person name="Peeters S.H."/>
            <person name="Heuer A."/>
            <person name="Rast P."/>
            <person name="Oberbeckmann S."/>
            <person name="Bunk B."/>
            <person name="Jeske O."/>
            <person name="Meyerdierks A."/>
            <person name="Storesund J.E."/>
            <person name="Kallscheuer N."/>
            <person name="Luecker S."/>
            <person name="Lage O.M."/>
            <person name="Pohl T."/>
            <person name="Merkel B.J."/>
            <person name="Hornburger P."/>
            <person name="Mueller R.-W."/>
            <person name="Bruemmer F."/>
            <person name="Labrenz M."/>
            <person name="Spormann A.M."/>
            <person name="Op den Camp H."/>
            <person name="Overmann J."/>
            <person name="Amann R."/>
            <person name="Jetten M.S.M."/>
            <person name="Mascher T."/>
            <person name="Medema M.H."/>
            <person name="Devos D.P."/>
            <person name="Kaster A.-K."/>
            <person name="Ovreas L."/>
            <person name="Rohde M."/>
            <person name="Galperin M.Y."/>
            <person name="Jogler C."/>
        </authorList>
    </citation>
    <scope>NUCLEOTIDE SEQUENCE [LARGE SCALE GENOMIC DNA]</scope>
    <source>
        <strain evidence="7 8">Pan216</strain>
    </source>
</reference>
<evidence type="ECO:0000256" key="6">
    <source>
        <dbReference type="SAM" id="Phobius"/>
    </source>
</evidence>
<dbReference type="PANTHER" id="PTHR10361:SF28">
    <property type="entry name" value="P3 PROTEIN-RELATED"/>
    <property type="match status" value="1"/>
</dbReference>
<comment type="subcellular location">
    <subcellularLocation>
        <location evidence="1">Membrane</location>
        <topology evidence="1">Multi-pass membrane protein</topology>
    </subcellularLocation>
</comment>
<feature type="transmembrane region" description="Helical" evidence="6">
    <location>
        <begin position="275"/>
        <end position="294"/>
    </location>
</feature>
<feature type="transmembrane region" description="Helical" evidence="6">
    <location>
        <begin position="60"/>
        <end position="83"/>
    </location>
</feature>
<organism evidence="7 8">
    <name type="scientific">Kolteria novifilia</name>
    <dbReference type="NCBI Taxonomy" id="2527975"/>
    <lineage>
        <taxon>Bacteria</taxon>
        <taxon>Pseudomonadati</taxon>
        <taxon>Planctomycetota</taxon>
        <taxon>Planctomycetia</taxon>
        <taxon>Kolteriales</taxon>
        <taxon>Kolteriaceae</taxon>
        <taxon>Kolteria</taxon>
    </lineage>
</organism>
<dbReference type="EMBL" id="CP036279">
    <property type="protein sequence ID" value="QDU59737.1"/>
    <property type="molecule type" value="Genomic_DNA"/>
</dbReference>
<dbReference type="RefSeq" id="WP_145254478.1">
    <property type="nucleotide sequence ID" value="NZ_CP036279.1"/>
</dbReference>
<feature type="transmembrane region" description="Helical" evidence="6">
    <location>
        <begin position="89"/>
        <end position="108"/>
    </location>
</feature>
<name>A0A518AYD6_9BACT</name>
<dbReference type="AlphaFoldDB" id="A0A518AYD6"/>
<dbReference type="InterPro" id="IPR038770">
    <property type="entry name" value="Na+/solute_symporter_sf"/>
</dbReference>
<evidence type="ECO:0000313" key="7">
    <source>
        <dbReference type="EMBL" id="QDU59737.1"/>
    </source>
</evidence>
<feature type="transmembrane region" description="Helical" evidence="6">
    <location>
        <begin position="248"/>
        <end position="269"/>
    </location>
</feature>
<dbReference type="InterPro" id="IPR004710">
    <property type="entry name" value="Bilac:Na_transpt"/>
</dbReference>
<keyword evidence="4 6" id="KW-0472">Membrane</keyword>
<feature type="transmembrane region" description="Helical" evidence="6">
    <location>
        <begin position="185"/>
        <end position="204"/>
    </location>
</feature>
<gene>
    <name evidence="7" type="ORF">Pan216_05690</name>
</gene>
<proteinExistence type="predicted"/>
<feature type="compositionally biased region" description="Basic and acidic residues" evidence="5">
    <location>
        <begin position="314"/>
        <end position="323"/>
    </location>
</feature>
<dbReference type="KEGG" id="knv:Pan216_05690"/>
<evidence type="ECO:0000256" key="4">
    <source>
        <dbReference type="ARBA" id="ARBA00023136"/>
    </source>
</evidence>